<dbReference type="SUPFAM" id="SSF53756">
    <property type="entry name" value="UDP-Glycosyltransferase/glycogen phosphorylase"/>
    <property type="match status" value="1"/>
</dbReference>
<gene>
    <name evidence="1" type="ORF">CQW23_27831</name>
</gene>
<keyword evidence="2" id="KW-1185">Reference proteome</keyword>
<reference evidence="1 2" key="1">
    <citation type="journal article" date="2017" name="Genome Biol.">
        <title>New reference genome sequences of hot pepper reveal the massive evolution of plant disease-resistance genes by retroduplication.</title>
        <authorList>
            <person name="Kim S."/>
            <person name="Park J."/>
            <person name="Yeom S.I."/>
            <person name="Kim Y.M."/>
            <person name="Seo E."/>
            <person name="Kim K.T."/>
            <person name="Kim M.S."/>
            <person name="Lee J.M."/>
            <person name="Cheong K."/>
            <person name="Shin H.S."/>
            <person name="Kim S.B."/>
            <person name="Han K."/>
            <person name="Lee J."/>
            <person name="Park M."/>
            <person name="Lee H.A."/>
            <person name="Lee H.Y."/>
            <person name="Lee Y."/>
            <person name="Oh S."/>
            <person name="Lee J.H."/>
            <person name="Choi E."/>
            <person name="Choi E."/>
            <person name="Lee S.E."/>
            <person name="Jeon J."/>
            <person name="Kim H."/>
            <person name="Choi G."/>
            <person name="Song H."/>
            <person name="Lee J."/>
            <person name="Lee S.C."/>
            <person name="Kwon J.K."/>
            <person name="Lee H.Y."/>
            <person name="Koo N."/>
            <person name="Hong Y."/>
            <person name="Kim R.W."/>
            <person name="Kang W.H."/>
            <person name="Huh J.H."/>
            <person name="Kang B.C."/>
            <person name="Yang T.J."/>
            <person name="Lee Y.H."/>
            <person name="Bennetzen J.L."/>
            <person name="Choi D."/>
        </authorList>
    </citation>
    <scope>NUCLEOTIDE SEQUENCE [LARGE SCALE GENOMIC DNA]</scope>
    <source>
        <strain evidence="2">cv. PBC81</strain>
    </source>
</reference>
<dbReference type="EMBL" id="MLFT02000012">
    <property type="protein sequence ID" value="PHT31494.1"/>
    <property type="molecule type" value="Genomic_DNA"/>
</dbReference>
<sequence length="244" mass="27803">MCSTPVNVSSIKKRVTQKYSPSIEIVEIRLLSLPNLPPQYHTTNGLSPHLMSTLKKAFEMSILNFAKILQTLNPDLVIYDFKLPGAAECASSVNIPAVQFLTYSAAVIAFWIHISYKPGEMFPFPVINLCEYEILSLKKLLKDLAVRKFPFDEGLRRSQDIILMKTCRVLDGKYMDYLSSLVSKKIVPVGTLVKESTNRDDHEETMQWLDKKHKGSTVFVSFGSFHKVKELAFEMFYQRTILKG</sequence>
<dbReference type="Gene3D" id="3.40.50.2000">
    <property type="entry name" value="Glycogen Phosphorylase B"/>
    <property type="match status" value="1"/>
</dbReference>
<dbReference type="STRING" id="33114.A0A2G2VES9"/>
<accession>A0A2G2VES9</accession>
<evidence type="ECO:0000313" key="2">
    <source>
        <dbReference type="Proteomes" id="UP000224567"/>
    </source>
</evidence>
<protein>
    <submittedName>
        <fullName evidence="1">Uncharacterized protein</fullName>
    </submittedName>
</protein>
<dbReference type="GO" id="GO:0008194">
    <property type="term" value="F:UDP-glycosyltransferase activity"/>
    <property type="evidence" value="ECO:0007669"/>
    <property type="project" value="UniProtKB-ARBA"/>
</dbReference>
<dbReference type="PANTHER" id="PTHR48044">
    <property type="entry name" value="GLYCOSYLTRANSFERASE"/>
    <property type="match status" value="1"/>
</dbReference>
<evidence type="ECO:0000313" key="1">
    <source>
        <dbReference type="EMBL" id="PHT31494.1"/>
    </source>
</evidence>
<dbReference type="PANTHER" id="PTHR48044:SF74">
    <property type="entry name" value="GLYCOSYLTRANSFERASE"/>
    <property type="match status" value="1"/>
</dbReference>
<dbReference type="AlphaFoldDB" id="A0A2G2VES9"/>
<comment type="caution">
    <text evidence="1">The sequence shown here is derived from an EMBL/GenBank/DDBJ whole genome shotgun (WGS) entry which is preliminary data.</text>
</comment>
<dbReference type="Proteomes" id="UP000224567">
    <property type="component" value="Unassembled WGS sequence"/>
</dbReference>
<dbReference type="OrthoDB" id="5835829at2759"/>
<name>A0A2G2VES9_CAPBA</name>
<organism evidence="1 2">
    <name type="scientific">Capsicum baccatum</name>
    <name type="common">Peruvian pepper</name>
    <dbReference type="NCBI Taxonomy" id="33114"/>
    <lineage>
        <taxon>Eukaryota</taxon>
        <taxon>Viridiplantae</taxon>
        <taxon>Streptophyta</taxon>
        <taxon>Embryophyta</taxon>
        <taxon>Tracheophyta</taxon>
        <taxon>Spermatophyta</taxon>
        <taxon>Magnoliopsida</taxon>
        <taxon>eudicotyledons</taxon>
        <taxon>Gunneridae</taxon>
        <taxon>Pentapetalae</taxon>
        <taxon>asterids</taxon>
        <taxon>lamiids</taxon>
        <taxon>Solanales</taxon>
        <taxon>Solanaceae</taxon>
        <taxon>Solanoideae</taxon>
        <taxon>Capsiceae</taxon>
        <taxon>Capsicum</taxon>
    </lineage>
</organism>
<reference evidence="2" key="2">
    <citation type="journal article" date="2017" name="J. Anim. Genet.">
        <title>Multiple reference genome sequences of hot pepper reveal the massive evolution of plant disease resistance genes by retroduplication.</title>
        <authorList>
            <person name="Kim S."/>
            <person name="Park J."/>
            <person name="Yeom S.-I."/>
            <person name="Kim Y.-M."/>
            <person name="Seo E."/>
            <person name="Kim K.-T."/>
            <person name="Kim M.-S."/>
            <person name="Lee J.M."/>
            <person name="Cheong K."/>
            <person name="Shin H.-S."/>
            <person name="Kim S.-B."/>
            <person name="Han K."/>
            <person name="Lee J."/>
            <person name="Park M."/>
            <person name="Lee H.-A."/>
            <person name="Lee H.-Y."/>
            <person name="Lee Y."/>
            <person name="Oh S."/>
            <person name="Lee J.H."/>
            <person name="Choi E."/>
            <person name="Choi E."/>
            <person name="Lee S.E."/>
            <person name="Jeon J."/>
            <person name="Kim H."/>
            <person name="Choi G."/>
            <person name="Song H."/>
            <person name="Lee J."/>
            <person name="Lee S.-C."/>
            <person name="Kwon J.-K."/>
            <person name="Lee H.-Y."/>
            <person name="Koo N."/>
            <person name="Hong Y."/>
            <person name="Kim R.W."/>
            <person name="Kang W.-H."/>
            <person name="Huh J.H."/>
            <person name="Kang B.-C."/>
            <person name="Yang T.-J."/>
            <person name="Lee Y.-H."/>
            <person name="Bennetzen J.L."/>
            <person name="Choi D."/>
        </authorList>
    </citation>
    <scope>NUCLEOTIDE SEQUENCE [LARGE SCALE GENOMIC DNA]</scope>
    <source>
        <strain evidence="2">cv. PBC81</strain>
    </source>
</reference>
<proteinExistence type="predicted"/>
<dbReference type="GO" id="GO:1901135">
    <property type="term" value="P:carbohydrate derivative metabolic process"/>
    <property type="evidence" value="ECO:0007669"/>
    <property type="project" value="UniProtKB-ARBA"/>
</dbReference>